<dbReference type="Pfam" id="PF00326">
    <property type="entry name" value="Peptidase_S9"/>
    <property type="match status" value="1"/>
</dbReference>
<dbReference type="PANTHER" id="PTHR11731">
    <property type="entry name" value="PROTEASE FAMILY S9B,C DIPEPTIDYL-PEPTIDASE IV-RELATED"/>
    <property type="match status" value="1"/>
</dbReference>
<evidence type="ECO:0000259" key="2">
    <source>
        <dbReference type="Pfam" id="PF00326"/>
    </source>
</evidence>
<organism evidence="3 4">
    <name type="scientific">Chitinophaga caeni</name>
    <dbReference type="NCBI Taxonomy" id="2029983"/>
    <lineage>
        <taxon>Bacteria</taxon>
        <taxon>Pseudomonadati</taxon>
        <taxon>Bacteroidota</taxon>
        <taxon>Chitinophagia</taxon>
        <taxon>Chitinophagales</taxon>
        <taxon>Chitinophagaceae</taxon>
        <taxon>Chitinophaga</taxon>
    </lineage>
</organism>
<accession>A0A291R171</accession>
<gene>
    <name evidence="3" type="ORF">COR50_12880</name>
</gene>
<dbReference type="SUPFAM" id="SSF69304">
    <property type="entry name" value="Tricorn protease N-terminal domain"/>
    <property type="match status" value="1"/>
</dbReference>
<dbReference type="OrthoDB" id="9812921at2"/>
<dbReference type="Gene3D" id="3.40.50.1820">
    <property type="entry name" value="alpha/beta hydrolase"/>
    <property type="match status" value="1"/>
</dbReference>
<protein>
    <submittedName>
        <fullName evidence="3">Peptidase S9</fullName>
    </submittedName>
</protein>
<feature type="domain" description="Peptidase S9 prolyl oligopeptidase catalytic" evidence="2">
    <location>
        <begin position="706"/>
        <end position="908"/>
    </location>
</feature>
<dbReference type="GO" id="GO:0006508">
    <property type="term" value="P:proteolysis"/>
    <property type="evidence" value="ECO:0007669"/>
    <property type="project" value="InterPro"/>
</dbReference>
<reference evidence="3 4" key="1">
    <citation type="submission" date="2017-10" db="EMBL/GenBank/DDBJ databases">
        <title>Paenichitinophaga pekingensis gen. nov., sp. nov., isolated from activated sludge.</title>
        <authorList>
            <person name="Jin D."/>
            <person name="Kong X."/>
            <person name="Deng Y."/>
            <person name="Bai Z."/>
        </authorList>
    </citation>
    <scope>NUCLEOTIDE SEQUENCE [LARGE SCALE GENOMIC DNA]</scope>
    <source>
        <strain evidence="3 4">13</strain>
    </source>
</reference>
<dbReference type="GO" id="GO:0008236">
    <property type="term" value="F:serine-type peptidase activity"/>
    <property type="evidence" value="ECO:0007669"/>
    <property type="project" value="InterPro"/>
</dbReference>
<dbReference type="KEGG" id="cbae:COR50_12880"/>
<dbReference type="EMBL" id="CP023777">
    <property type="protein sequence ID" value="ATL49854.1"/>
    <property type="molecule type" value="Genomic_DNA"/>
</dbReference>
<dbReference type="AlphaFoldDB" id="A0A291R171"/>
<dbReference type="Proteomes" id="UP000220133">
    <property type="component" value="Chromosome"/>
</dbReference>
<evidence type="ECO:0000256" key="1">
    <source>
        <dbReference type="SAM" id="MobiDB-lite"/>
    </source>
</evidence>
<dbReference type="InterPro" id="IPR001375">
    <property type="entry name" value="Peptidase_S9_cat"/>
</dbReference>
<dbReference type="SUPFAM" id="SSF53474">
    <property type="entry name" value="alpha/beta-Hydrolases"/>
    <property type="match status" value="1"/>
</dbReference>
<proteinExistence type="predicted"/>
<dbReference type="GO" id="GO:0008239">
    <property type="term" value="F:dipeptidyl-peptidase activity"/>
    <property type="evidence" value="ECO:0007669"/>
    <property type="project" value="TreeGrafter"/>
</dbReference>
<name>A0A291R171_9BACT</name>
<feature type="region of interest" description="Disordered" evidence="1">
    <location>
        <begin position="143"/>
        <end position="172"/>
    </location>
</feature>
<evidence type="ECO:0000313" key="3">
    <source>
        <dbReference type="EMBL" id="ATL49854.1"/>
    </source>
</evidence>
<dbReference type="InterPro" id="IPR029058">
    <property type="entry name" value="AB_hydrolase_fold"/>
</dbReference>
<keyword evidence="4" id="KW-1185">Reference proteome</keyword>
<dbReference type="PANTHER" id="PTHR11731:SF193">
    <property type="entry name" value="DIPEPTIDYL PEPTIDASE 9"/>
    <property type="match status" value="1"/>
</dbReference>
<dbReference type="InterPro" id="IPR050278">
    <property type="entry name" value="Serine_Prot_S9B/DPPIV"/>
</dbReference>
<sequence length="934" mass="106504">MVAAPMSILAQSKKPLDHSVYDGWQNIGQQKISTDGHWILYNIDVQEGDDQLVIKSTKDQTTYLVDRGYNGNFSFNNQYMVCSVKPHFKDLRQAKIDKKKPNEMPHDSLVVLNLASGIVERIADVKSYAVAEEGGDVFAYQRHPQKDTTHKKKTTGNEAEKSDAAAPYFAPPRGGKDNDEGSLIIRKFDQKFADTLEGVSHYEFNRPGSSLLIVKEKTKKDSLSAVGLAIWMVDKRDTKFISYGDGMYKQFNFDKRGEQVAFVVSRDSSKALQHFYELKYYQPKLDSAETVVTNASPGIPRGWGVSENGRISFSDDGSKLFFGTAPIRPPKDTSIVDFEVAKVDIWHYQDDYLQPMQLKNLDRELKRTYTAVYYPASNKYLQLSDGDLENIRLTQDKNATYALGFTDKGNRIRMQWTGSTLKKLYAVNTETGAKTLIVDNLDSYGEISPSGKYITWYDQNTKQWNAYEIASQTTRVITKEIPQPLYDVENDVPDAPRAYGIACWSEDDQSVFIYDQYDIWQVDPKAGKAPFMITGGYGRSHKTRLRYERLDPEQYFVSTKDTWYLEAFNDTSKYSGYFTYNARRKKALQEVIMAPFAYRSLRKAKNASYFTFTKSTYEMSPNVFGGKDIADATQYSQINPQQANYNWGTAELYTWTTFKGHKSTGILYKPEDFNPGKKYPVLLYFYEKLSDGLYNYQAPAPTPSRLNISFFVSRGYIVFAPDITYEKGQPGESAYDYIVSGAESLTKLPYIDGKNMGIQGQSWGGYQVAYLITRTNLFKAAWSGAPVANMTSAYGGIRWGSGMNRQFQYELGQSRIGATLWEDQEAYIANSPLFHLPNVETPVVIMANDGDGAVPWYQGIEMFTGLRRLGKPTWLLNYNNDEHNLMMRQNRKDIQRREQQFFDYYLKGGPNVEWIKYGVPATEKGIDWGWDTVK</sequence>
<evidence type="ECO:0000313" key="4">
    <source>
        <dbReference type="Proteomes" id="UP000220133"/>
    </source>
</evidence>